<reference evidence="1 2" key="1">
    <citation type="journal article" date="2015" name="Nature">
        <title>rRNA introns, odd ribosomes, and small enigmatic genomes across a large radiation of phyla.</title>
        <authorList>
            <person name="Brown C.T."/>
            <person name="Hug L.A."/>
            <person name="Thomas B.C."/>
            <person name="Sharon I."/>
            <person name="Castelle C.J."/>
            <person name="Singh A."/>
            <person name="Wilkins M.J."/>
            <person name="Williams K.H."/>
            <person name="Banfield J.F."/>
        </authorList>
    </citation>
    <scope>NUCLEOTIDE SEQUENCE [LARGE SCALE GENOMIC DNA]</scope>
</reference>
<dbReference type="EMBL" id="LBYQ01000012">
    <property type="protein sequence ID" value="KKR54836.1"/>
    <property type="molecule type" value="Genomic_DNA"/>
</dbReference>
<evidence type="ECO:0000313" key="2">
    <source>
        <dbReference type="Proteomes" id="UP000034489"/>
    </source>
</evidence>
<evidence type="ECO:0000313" key="1">
    <source>
        <dbReference type="EMBL" id="KKR54836.1"/>
    </source>
</evidence>
<proteinExistence type="predicted"/>
<comment type="caution">
    <text evidence="1">The sequence shown here is derived from an EMBL/GenBank/DDBJ whole genome shotgun (WGS) entry which is preliminary data.</text>
</comment>
<organism evidence="1 2">
    <name type="scientific">Candidatus Curtissbacteria bacterium GW2011_GWA1_40_24</name>
    <dbReference type="NCBI Taxonomy" id="1618406"/>
    <lineage>
        <taxon>Bacteria</taxon>
        <taxon>Candidatus Curtissiibacteriota</taxon>
    </lineage>
</organism>
<dbReference type="Proteomes" id="UP000034489">
    <property type="component" value="Unassembled WGS sequence"/>
</dbReference>
<dbReference type="AlphaFoldDB" id="A0A0G0RY12"/>
<gene>
    <name evidence="1" type="ORF">UT92_C0012G0001</name>
</gene>
<feature type="non-terminal residue" evidence="1">
    <location>
        <position position="1"/>
    </location>
</feature>
<name>A0A0G0RY12_9BACT</name>
<protein>
    <recommendedName>
        <fullName evidence="3">DNA polymerase III subunit delta</fullName>
    </recommendedName>
</protein>
<sequence>NKLIGLYRALLRLDYALKNGVSGIDEKSLVTILLLKYLRT</sequence>
<accession>A0A0G0RY12</accession>
<evidence type="ECO:0008006" key="3">
    <source>
        <dbReference type="Google" id="ProtNLM"/>
    </source>
</evidence>